<dbReference type="RefSeq" id="WP_237818347.1">
    <property type="nucleotide sequence ID" value="NZ_JAKLTQ010000002.1"/>
</dbReference>
<proteinExistence type="inferred from homology"/>
<comment type="caution">
    <text evidence="7">The sequence shown here is derived from an EMBL/GenBank/DDBJ whole genome shotgun (WGS) entry which is preliminary data.</text>
</comment>
<sequence length="446" mass="47832">MTRQMHLTVQLISGYGLEPAAWRWPGIDPASFINADVFVKAAQTAERGRFDALFLADTPVLSTDVATAPPQQALEPIVTLTAVARETERIGLVATSSTTLNHPFTVARQFRALDLVSQGRAGWNAVTTSHPGALLNYGTGVPSRGERYERAHEFIAAVMALWGSWEDDALIMDKEAGRFADASRVTPVGLAGRHVASRGPLGLPPSEQGQPVVFQAGGGLNGLRLAGRFANAVYNNPFDIPSGVEHAAAVAQAASTYGRSPDHMTVFNGIITSVASTRKEALERREQLDALGDLETKVAYLGQQIGVPLSIEDIDKPVHQSLLENARANPADPRSPLALELAGEGLTVRRILAHGTMNYHPVALGTPDEVADILQRWHEAGVGKGFNINPDATDGLEHFVDEVIPILQERGLFRREYAGTTLRDHLGIPRQNGLPAGYGQHVGAAS</sequence>
<dbReference type="EC" id="1.14.-.-" evidence="7"/>
<dbReference type="EMBL" id="JAKLTQ010000002">
    <property type="protein sequence ID" value="MCG2621241.1"/>
    <property type="molecule type" value="Genomic_DNA"/>
</dbReference>
<keyword evidence="3 7" id="KW-0560">Oxidoreductase</keyword>
<evidence type="ECO:0000256" key="4">
    <source>
        <dbReference type="ARBA" id="ARBA00023033"/>
    </source>
</evidence>
<dbReference type="PANTHER" id="PTHR30011">
    <property type="entry name" value="ALKANESULFONATE MONOOXYGENASE-RELATED"/>
    <property type="match status" value="1"/>
</dbReference>
<dbReference type="PIRSF" id="PIRSF000337">
    <property type="entry name" value="NTA_MOA"/>
    <property type="match status" value="1"/>
</dbReference>
<keyword evidence="1" id="KW-0285">Flavoprotein</keyword>
<keyword evidence="4 7" id="KW-0503">Monooxygenase</keyword>
<dbReference type="Pfam" id="PF00296">
    <property type="entry name" value="Bac_luciferase"/>
    <property type="match status" value="1"/>
</dbReference>
<dbReference type="InterPro" id="IPR011251">
    <property type="entry name" value="Luciferase-like_dom"/>
</dbReference>
<comment type="similarity">
    <text evidence="5">Belongs to the NtaA/SnaA/DszA monooxygenase family.</text>
</comment>
<evidence type="ECO:0000313" key="7">
    <source>
        <dbReference type="EMBL" id="MCG2621241.1"/>
    </source>
</evidence>
<evidence type="ECO:0000256" key="3">
    <source>
        <dbReference type="ARBA" id="ARBA00023002"/>
    </source>
</evidence>
<evidence type="ECO:0000256" key="1">
    <source>
        <dbReference type="ARBA" id="ARBA00022630"/>
    </source>
</evidence>
<dbReference type="SUPFAM" id="SSF51679">
    <property type="entry name" value="Bacterial luciferase-like"/>
    <property type="match status" value="1"/>
</dbReference>
<evidence type="ECO:0000313" key="8">
    <source>
        <dbReference type="Proteomes" id="UP001165368"/>
    </source>
</evidence>
<dbReference type="InterPro" id="IPR036661">
    <property type="entry name" value="Luciferase-like_sf"/>
</dbReference>
<dbReference type="CDD" id="cd01095">
    <property type="entry name" value="Nitrilotriacetate_monoxgenase"/>
    <property type="match status" value="1"/>
</dbReference>
<dbReference type="Gene3D" id="3.20.20.30">
    <property type="entry name" value="Luciferase-like domain"/>
    <property type="match status" value="1"/>
</dbReference>
<reference evidence="7" key="1">
    <citation type="submission" date="2022-01" db="EMBL/GenBank/DDBJ databases">
        <authorList>
            <person name="Jo J.-H."/>
            <person name="Im W.-T."/>
        </authorList>
    </citation>
    <scope>NUCLEOTIDE SEQUENCE</scope>
    <source>
        <strain evidence="7">I2-34</strain>
    </source>
</reference>
<evidence type="ECO:0000256" key="5">
    <source>
        <dbReference type="ARBA" id="ARBA00033748"/>
    </source>
</evidence>
<name>A0ABS9L3I2_9MICC</name>
<gene>
    <name evidence="7" type="ORF">LVY72_04850</name>
</gene>
<dbReference type="Proteomes" id="UP001165368">
    <property type="component" value="Unassembled WGS sequence"/>
</dbReference>
<dbReference type="InterPro" id="IPR051260">
    <property type="entry name" value="Diverse_substr_monoxygenases"/>
</dbReference>
<accession>A0ABS9L3I2</accession>
<evidence type="ECO:0000256" key="2">
    <source>
        <dbReference type="ARBA" id="ARBA00022643"/>
    </source>
</evidence>
<organism evidence="7 8">
    <name type="scientific">Arthrobacter hankyongi</name>
    <dbReference type="NCBI Taxonomy" id="2904801"/>
    <lineage>
        <taxon>Bacteria</taxon>
        <taxon>Bacillati</taxon>
        <taxon>Actinomycetota</taxon>
        <taxon>Actinomycetes</taxon>
        <taxon>Micrococcales</taxon>
        <taxon>Micrococcaceae</taxon>
        <taxon>Arthrobacter</taxon>
    </lineage>
</organism>
<dbReference type="NCBIfam" id="TIGR03860">
    <property type="entry name" value="FMN_nitrolo"/>
    <property type="match status" value="1"/>
</dbReference>
<keyword evidence="2" id="KW-0288">FMN</keyword>
<dbReference type="InterPro" id="IPR016215">
    <property type="entry name" value="NTA_MOA"/>
</dbReference>
<protein>
    <submittedName>
        <fullName evidence="7">NtaA/DmoA family FMN-dependent monooxygenase</fullName>
        <ecNumber evidence="7">1.14.-.-</ecNumber>
    </submittedName>
</protein>
<dbReference type="GO" id="GO:0004497">
    <property type="term" value="F:monooxygenase activity"/>
    <property type="evidence" value="ECO:0007669"/>
    <property type="project" value="UniProtKB-KW"/>
</dbReference>
<dbReference type="PANTHER" id="PTHR30011:SF16">
    <property type="entry name" value="C2H2 FINGER DOMAIN TRANSCRIPTION FACTOR (EUROFUNG)-RELATED"/>
    <property type="match status" value="1"/>
</dbReference>
<keyword evidence="8" id="KW-1185">Reference proteome</keyword>
<feature type="domain" description="Luciferase-like" evidence="6">
    <location>
        <begin position="35"/>
        <end position="382"/>
    </location>
</feature>
<evidence type="ECO:0000259" key="6">
    <source>
        <dbReference type="Pfam" id="PF00296"/>
    </source>
</evidence>